<evidence type="ECO:0000256" key="5">
    <source>
        <dbReference type="ARBA" id="ARBA00057036"/>
    </source>
</evidence>
<dbReference type="InterPro" id="IPR036188">
    <property type="entry name" value="FAD/NAD-bd_sf"/>
</dbReference>
<dbReference type="PRINTS" id="PR00368">
    <property type="entry name" value="FADPNR"/>
</dbReference>
<comment type="similarity">
    <text evidence="1">Belongs to the FAD-dependent oxidoreductase family.</text>
</comment>
<feature type="domain" description="FAD/NAD(P)-binding" evidence="6">
    <location>
        <begin position="10"/>
        <end position="284"/>
    </location>
</feature>
<name>A0A4Y7L2S0_PAPSO</name>
<dbReference type="AlphaFoldDB" id="A0A4Y7L2S0"/>
<evidence type="ECO:0000256" key="3">
    <source>
        <dbReference type="ARBA" id="ARBA00022827"/>
    </source>
</evidence>
<dbReference type="GO" id="GO:0050660">
    <property type="term" value="F:flavin adenine dinucleotide binding"/>
    <property type="evidence" value="ECO:0007669"/>
    <property type="project" value="TreeGrafter"/>
</dbReference>
<evidence type="ECO:0000313" key="7">
    <source>
        <dbReference type="EMBL" id="RZC78539.1"/>
    </source>
</evidence>
<evidence type="ECO:0000259" key="6">
    <source>
        <dbReference type="Pfam" id="PF07992"/>
    </source>
</evidence>
<comment type="function">
    <text evidence="5">Putative FAD-dependent oxidoreductase.</text>
</comment>
<evidence type="ECO:0000256" key="1">
    <source>
        <dbReference type="ARBA" id="ARBA00006442"/>
    </source>
</evidence>
<dbReference type="Gramene" id="RZC78539">
    <property type="protein sequence ID" value="RZC78539"/>
    <property type="gene ID" value="C5167_002822"/>
</dbReference>
<dbReference type="InterPro" id="IPR023753">
    <property type="entry name" value="FAD/NAD-binding_dom"/>
</dbReference>
<dbReference type="Pfam" id="PF07992">
    <property type="entry name" value="Pyr_redox_2"/>
    <property type="match status" value="1"/>
</dbReference>
<dbReference type="GO" id="GO:0005737">
    <property type="term" value="C:cytoplasm"/>
    <property type="evidence" value="ECO:0007669"/>
    <property type="project" value="TreeGrafter"/>
</dbReference>
<organism evidence="7 8">
    <name type="scientific">Papaver somniferum</name>
    <name type="common">Opium poppy</name>
    <dbReference type="NCBI Taxonomy" id="3469"/>
    <lineage>
        <taxon>Eukaryota</taxon>
        <taxon>Viridiplantae</taxon>
        <taxon>Streptophyta</taxon>
        <taxon>Embryophyta</taxon>
        <taxon>Tracheophyta</taxon>
        <taxon>Spermatophyta</taxon>
        <taxon>Magnoliopsida</taxon>
        <taxon>Ranunculales</taxon>
        <taxon>Papaveraceae</taxon>
        <taxon>Papaveroideae</taxon>
        <taxon>Papaver</taxon>
    </lineage>
</organism>
<reference evidence="7 8" key="1">
    <citation type="journal article" date="2018" name="Science">
        <title>The opium poppy genome and morphinan production.</title>
        <authorList>
            <person name="Guo L."/>
            <person name="Winzer T."/>
            <person name="Yang X."/>
            <person name="Li Y."/>
            <person name="Ning Z."/>
            <person name="He Z."/>
            <person name="Teodor R."/>
            <person name="Lu Y."/>
            <person name="Bowser T.A."/>
            <person name="Graham I.A."/>
            <person name="Ye K."/>
        </authorList>
    </citation>
    <scope>NUCLEOTIDE SEQUENCE [LARGE SCALE GENOMIC DNA]</scope>
    <source>
        <strain evidence="8">cv. HN1</strain>
        <tissue evidence="7">Leaves</tissue>
    </source>
</reference>
<evidence type="ECO:0000256" key="4">
    <source>
        <dbReference type="ARBA" id="ARBA00023002"/>
    </source>
</evidence>
<keyword evidence="8" id="KW-1185">Reference proteome</keyword>
<dbReference type="Gene3D" id="3.50.50.100">
    <property type="match status" value="1"/>
</dbReference>
<dbReference type="Proteomes" id="UP000316621">
    <property type="component" value="Chromosome 9"/>
</dbReference>
<evidence type="ECO:0000256" key="2">
    <source>
        <dbReference type="ARBA" id="ARBA00022630"/>
    </source>
</evidence>
<proteinExistence type="inferred from homology"/>
<dbReference type="STRING" id="3469.A0A4Y7L2S0"/>
<dbReference type="OMA" id="WRSKYEK"/>
<dbReference type="SUPFAM" id="SSF51905">
    <property type="entry name" value="FAD/NAD(P)-binding domain"/>
    <property type="match status" value="1"/>
</dbReference>
<dbReference type="EMBL" id="CM010723">
    <property type="protein sequence ID" value="RZC78539.1"/>
    <property type="molecule type" value="Genomic_DNA"/>
</dbReference>
<gene>
    <name evidence="7" type="ORF">C5167_002822</name>
</gene>
<dbReference type="PANTHER" id="PTHR43735:SF3">
    <property type="entry name" value="FERROPTOSIS SUPPRESSOR PROTEIN 1"/>
    <property type="match status" value="1"/>
</dbReference>
<keyword evidence="2" id="KW-0285">Flavoprotein</keyword>
<dbReference type="OrthoDB" id="202203at2759"/>
<accession>A0A4Y7L2S0</accession>
<keyword evidence="3" id="KW-0274">FAD</keyword>
<dbReference type="GO" id="GO:0004174">
    <property type="term" value="F:electron-transferring-flavoprotein dehydrogenase activity"/>
    <property type="evidence" value="ECO:0007669"/>
    <property type="project" value="TreeGrafter"/>
</dbReference>
<protein>
    <recommendedName>
        <fullName evidence="6">FAD/NAD(P)-binding domain-containing protein</fullName>
    </recommendedName>
</protein>
<keyword evidence="4" id="KW-0560">Oxidoreductase</keyword>
<evidence type="ECO:0000313" key="8">
    <source>
        <dbReference type="Proteomes" id="UP000316621"/>
    </source>
</evidence>
<sequence length="357" mass="38645">MASETTGEKRVVVVGGGIAGALAAKSLQSDGDVVLIDPKEYFEITWASMRAKVEPSVAERMVVKHKDYFTNGRLAMSSAVGVTETHVLTADGESIPYDYLVIATGHNDNFPKTKSERMEQYQADYNKIESADSILIIGGGPSGVELAGELAVDFPGKKVTLVHSRLRLLDFVGAKASKKALDWLTSRKVEVILGQLVDLKSHSDGDKTFKTSTGETIVADIHFFCVGRPLSSSWIKDSVLNEAVDARGRVMVDEHLRVKGRKNVFAIGDITDIPEMKQGYLAQKHALLAAKNVKLLMDGGKESKLASYKTGSDIAIISLGRKEAVAQFPFTTIVGCIPGLIKSKDLFIGKTRKTMGV</sequence>
<dbReference type="PANTHER" id="PTHR43735">
    <property type="entry name" value="APOPTOSIS-INDUCING FACTOR 1"/>
    <property type="match status" value="1"/>
</dbReference>
<dbReference type="FunFam" id="3.50.50.100:FF:000006">
    <property type="entry name" value="apoptosis-inducing factor 2"/>
    <property type="match status" value="1"/>
</dbReference>